<accession>A0A814I642</accession>
<dbReference type="GO" id="GO:0001522">
    <property type="term" value="P:pseudouridine synthesis"/>
    <property type="evidence" value="ECO:0007669"/>
    <property type="project" value="InterPro"/>
</dbReference>
<organism evidence="1 2">
    <name type="scientific">Brachionus calyciflorus</name>
    <dbReference type="NCBI Taxonomy" id="104777"/>
    <lineage>
        <taxon>Eukaryota</taxon>
        <taxon>Metazoa</taxon>
        <taxon>Spiralia</taxon>
        <taxon>Gnathifera</taxon>
        <taxon>Rotifera</taxon>
        <taxon>Eurotatoria</taxon>
        <taxon>Monogononta</taxon>
        <taxon>Pseudotrocha</taxon>
        <taxon>Ploima</taxon>
        <taxon>Brachionidae</taxon>
        <taxon>Brachionus</taxon>
    </lineage>
</organism>
<dbReference type="GO" id="GO:0003723">
    <property type="term" value="F:RNA binding"/>
    <property type="evidence" value="ECO:0007669"/>
    <property type="project" value="InterPro"/>
</dbReference>
<name>A0A814I642_9BILA</name>
<dbReference type="GO" id="GO:0009982">
    <property type="term" value="F:pseudouridine synthase activity"/>
    <property type="evidence" value="ECO:0007669"/>
    <property type="project" value="InterPro"/>
</dbReference>
<reference evidence="1" key="1">
    <citation type="submission" date="2021-02" db="EMBL/GenBank/DDBJ databases">
        <authorList>
            <person name="Nowell W R."/>
        </authorList>
    </citation>
    <scope>NUCLEOTIDE SEQUENCE</scope>
    <source>
        <strain evidence="1">Ploen Becks lab</strain>
    </source>
</reference>
<comment type="caution">
    <text evidence="1">The sequence shown here is derived from an EMBL/GenBank/DDBJ whole genome shotgun (WGS) entry which is preliminary data.</text>
</comment>
<dbReference type="Proteomes" id="UP000663879">
    <property type="component" value="Unassembled WGS sequence"/>
</dbReference>
<gene>
    <name evidence="1" type="ORF">OXX778_LOCUS17337</name>
</gene>
<sequence length="175" mass="20144">MNIEVIETTFGQVKIFKDKTEVVNPKKSKIDEKISEKSAQTNLSDSENFFGLEEDNFFEKKILEDYKINREISKPDKTTDEKLVVAPSEINKNDLNFIDEIYFANLPKYTGLEGIFAIDKPYGFAKGPGVHLSVSKLLPILEKMLKLNYRLLVCNRLDEYTTDVMLFANKIIFSM</sequence>
<keyword evidence="2" id="KW-1185">Reference proteome</keyword>
<dbReference type="InterPro" id="IPR020103">
    <property type="entry name" value="PsdUridine_synth_cat_dom_sf"/>
</dbReference>
<proteinExistence type="predicted"/>
<evidence type="ECO:0000313" key="2">
    <source>
        <dbReference type="Proteomes" id="UP000663879"/>
    </source>
</evidence>
<protein>
    <submittedName>
        <fullName evidence="1">Uncharacterized protein</fullName>
    </submittedName>
</protein>
<dbReference type="AlphaFoldDB" id="A0A814I642"/>
<dbReference type="EMBL" id="CAJNOC010004391">
    <property type="protein sequence ID" value="CAF1020113.1"/>
    <property type="molecule type" value="Genomic_DNA"/>
</dbReference>
<evidence type="ECO:0000313" key="1">
    <source>
        <dbReference type="EMBL" id="CAF1020113.1"/>
    </source>
</evidence>
<dbReference type="SUPFAM" id="SSF55120">
    <property type="entry name" value="Pseudouridine synthase"/>
    <property type="match status" value="1"/>
</dbReference>